<dbReference type="PANTHER" id="PTHR36435">
    <property type="entry name" value="SLR1288 PROTEIN"/>
    <property type="match status" value="1"/>
</dbReference>
<protein>
    <submittedName>
        <fullName evidence="3">Lysostaphin resistance A-like protein</fullName>
    </submittedName>
</protein>
<proteinExistence type="predicted"/>
<gene>
    <name evidence="3" type="ORF">ACFFVB_14625</name>
</gene>
<keyword evidence="1" id="KW-0812">Transmembrane</keyword>
<name>A0ABV5F4K7_9FLAO</name>
<evidence type="ECO:0000256" key="1">
    <source>
        <dbReference type="SAM" id="Phobius"/>
    </source>
</evidence>
<keyword evidence="1" id="KW-1133">Transmembrane helix</keyword>
<feature type="transmembrane region" description="Helical" evidence="1">
    <location>
        <begin position="122"/>
        <end position="144"/>
    </location>
</feature>
<dbReference type="InterPro" id="IPR003675">
    <property type="entry name" value="Rce1/LyrA-like_dom"/>
</dbReference>
<dbReference type="InterPro" id="IPR052710">
    <property type="entry name" value="CAAX_protease"/>
</dbReference>
<organism evidence="3 4">
    <name type="scientific">Formosa undariae</name>
    <dbReference type="NCBI Taxonomy" id="1325436"/>
    <lineage>
        <taxon>Bacteria</taxon>
        <taxon>Pseudomonadati</taxon>
        <taxon>Bacteroidota</taxon>
        <taxon>Flavobacteriia</taxon>
        <taxon>Flavobacteriales</taxon>
        <taxon>Flavobacteriaceae</taxon>
        <taxon>Formosa</taxon>
    </lineage>
</organism>
<feature type="transmembrane region" description="Helical" evidence="1">
    <location>
        <begin position="213"/>
        <end position="230"/>
    </location>
</feature>
<reference evidence="3 4" key="1">
    <citation type="submission" date="2024-09" db="EMBL/GenBank/DDBJ databases">
        <authorList>
            <person name="Sun Q."/>
            <person name="Mori K."/>
        </authorList>
    </citation>
    <scope>NUCLEOTIDE SEQUENCE [LARGE SCALE GENOMIC DNA]</scope>
    <source>
        <strain evidence="3 4">CECT 8286</strain>
    </source>
</reference>
<evidence type="ECO:0000259" key="2">
    <source>
        <dbReference type="Pfam" id="PF02517"/>
    </source>
</evidence>
<feature type="transmembrane region" description="Helical" evidence="1">
    <location>
        <begin position="80"/>
        <end position="102"/>
    </location>
</feature>
<evidence type="ECO:0000313" key="3">
    <source>
        <dbReference type="EMBL" id="MFB9054319.1"/>
    </source>
</evidence>
<dbReference type="RefSeq" id="WP_382383896.1">
    <property type="nucleotide sequence ID" value="NZ_JBHMEZ010000013.1"/>
</dbReference>
<feature type="transmembrane region" description="Helical" evidence="1">
    <location>
        <begin position="188"/>
        <end position="206"/>
    </location>
</feature>
<dbReference type="EMBL" id="JBHMEZ010000013">
    <property type="protein sequence ID" value="MFB9054319.1"/>
    <property type="molecule type" value="Genomic_DNA"/>
</dbReference>
<feature type="domain" description="CAAX prenyl protease 2/Lysostaphin resistance protein A-like" evidence="2">
    <location>
        <begin position="127"/>
        <end position="224"/>
    </location>
</feature>
<accession>A0ABV5F4K7</accession>
<keyword evidence="4" id="KW-1185">Reference proteome</keyword>
<comment type="caution">
    <text evidence="3">The sequence shown here is derived from an EMBL/GenBank/DDBJ whole genome shotgun (WGS) entry which is preliminary data.</text>
</comment>
<dbReference type="Proteomes" id="UP001589605">
    <property type="component" value="Unassembled WGS sequence"/>
</dbReference>
<feature type="transmembrane region" description="Helical" evidence="1">
    <location>
        <begin position="156"/>
        <end position="176"/>
    </location>
</feature>
<feature type="transmembrane region" description="Helical" evidence="1">
    <location>
        <begin position="12"/>
        <end position="32"/>
    </location>
</feature>
<evidence type="ECO:0000313" key="4">
    <source>
        <dbReference type="Proteomes" id="UP001589605"/>
    </source>
</evidence>
<sequence>MMKSELITIPKAILATLLYFIGIQLIGVRFIIGEKIGFENSYTYYHLIQGILQLTGVLIFIYFIRNRTFKNLIKKTHLKWYLCALILGMSFVFMQTPLNWIYNLIFGTEYQIAYSIDGLAKAKFTNINIIATVLMIPIGEELFFRGYIQNNLQKKTNTVVAILLTSLLFASIHAPYANLILDLIKQDWHLFYLALFGGIISGILYFKSKSIGPSIIFSMFWNIMISISLIA</sequence>
<keyword evidence="1" id="KW-0472">Membrane</keyword>
<dbReference type="PANTHER" id="PTHR36435:SF1">
    <property type="entry name" value="CAAX AMINO TERMINAL PROTEASE FAMILY PROTEIN"/>
    <property type="match status" value="1"/>
</dbReference>
<dbReference type="Pfam" id="PF02517">
    <property type="entry name" value="Rce1-like"/>
    <property type="match status" value="1"/>
</dbReference>
<feature type="transmembrane region" description="Helical" evidence="1">
    <location>
        <begin position="44"/>
        <end position="64"/>
    </location>
</feature>